<name>A0A8C8U5A5_PERMB</name>
<organism evidence="2 3">
    <name type="scientific">Peromyscus maniculatus bairdii</name>
    <name type="common">Prairie deer mouse</name>
    <dbReference type="NCBI Taxonomy" id="230844"/>
    <lineage>
        <taxon>Eukaryota</taxon>
        <taxon>Metazoa</taxon>
        <taxon>Chordata</taxon>
        <taxon>Craniata</taxon>
        <taxon>Vertebrata</taxon>
        <taxon>Euteleostomi</taxon>
        <taxon>Mammalia</taxon>
        <taxon>Eutheria</taxon>
        <taxon>Euarchontoglires</taxon>
        <taxon>Glires</taxon>
        <taxon>Rodentia</taxon>
        <taxon>Myomorpha</taxon>
        <taxon>Muroidea</taxon>
        <taxon>Cricetidae</taxon>
        <taxon>Neotominae</taxon>
        <taxon>Peromyscus</taxon>
    </lineage>
</organism>
<dbReference type="PROSITE" id="PS01282">
    <property type="entry name" value="BIR_REPEAT_1"/>
    <property type="match status" value="1"/>
</dbReference>
<dbReference type="CDD" id="cd00022">
    <property type="entry name" value="BIR"/>
    <property type="match status" value="3"/>
</dbReference>
<sequence>MKMKKGFNSHMRSEAKRLKTFVTYNTFRSWTPQEMAAAGFYHTGVKLGVQCFCCSLILFCTRLRKTPIESHRKFRPGCEFLLGKDVGNIGKYDIRVKSPEKLRGGKARYQEEEARLESFENWPFYSKHVTASVGKRDTVQCFSCGGCLGNWEEGDDPWKEHAKWFPKCEFLQSKKSSEEIAQYIKSYEGFVHVTGEHFVNSWVRRELPMVSAYCNDSIFANEELRLDTFKDWPHDSPGAVEALVRAGLFYTGKNDIVRCFSCGGCMSKWEEGDDPLEDHTKFFPNCVFLQNLKSSAEEIPAFQSHYTLPEVTDTTGESNHEDPVAVHSMVAVKLIQNSPNLHVFHLECDFFSNCESLMTVLASCKKLREIEFSGRCFEAMPFVTTLPNFVSLKILKLGRQQFPDKETSEKFAQALGSLRNLEELLLPSGDGIHHVAKLIVRQCLQLRCLRVLAFKETLDDDSVMEIAKGATSGGFQKLENLDLSMNHKITEEGYRHFFQALDNLPNLQVLNISRHLPESIQVQATTVKALSQCVSRLPSLIRLHMLSWLLDEEDMKVINAVKERHPQSKCLIVHWQWVVPFSPVIQK</sequence>
<accession>A0A8C8U5A5</accession>
<evidence type="ECO:0000313" key="3">
    <source>
        <dbReference type="Proteomes" id="UP000694547"/>
    </source>
</evidence>
<dbReference type="SMART" id="SM00238">
    <property type="entry name" value="BIR"/>
    <property type="match status" value="3"/>
</dbReference>
<dbReference type="SUPFAM" id="SSF52047">
    <property type="entry name" value="RNI-like"/>
    <property type="match status" value="1"/>
</dbReference>
<proteinExistence type="predicted"/>
<dbReference type="GO" id="GO:0006915">
    <property type="term" value="P:apoptotic process"/>
    <property type="evidence" value="ECO:0007669"/>
    <property type="project" value="UniProtKB-KW"/>
</dbReference>
<dbReference type="GO" id="GO:0016045">
    <property type="term" value="P:detection of bacterium"/>
    <property type="evidence" value="ECO:0007669"/>
    <property type="project" value="TreeGrafter"/>
</dbReference>
<dbReference type="FunFam" id="1.10.1170.10:FF:000007">
    <property type="entry name" value="Baculoviral IAP repeat-containing protein 1"/>
    <property type="match status" value="1"/>
</dbReference>
<dbReference type="GO" id="GO:0070269">
    <property type="term" value="P:pyroptotic inflammatory response"/>
    <property type="evidence" value="ECO:0007669"/>
    <property type="project" value="TreeGrafter"/>
</dbReference>
<dbReference type="InterPro" id="IPR028789">
    <property type="entry name" value="Naip"/>
</dbReference>
<protein>
    <recommendedName>
        <fullName evidence="4">Baculoviral IAP repeat-containing protein 1</fullName>
    </recommendedName>
</protein>
<dbReference type="AlphaFoldDB" id="A0A8C8U5A5"/>
<evidence type="ECO:0000256" key="1">
    <source>
        <dbReference type="ARBA" id="ARBA00022703"/>
    </source>
</evidence>
<reference evidence="2 3" key="1">
    <citation type="submission" date="2018-10" db="EMBL/GenBank/DDBJ databases">
        <title>Improved assembly of the deer mouse Peromyscus maniculatus genome.</title>
        <authorList>
            <person name="Lassance J.-M."/>
            <person name="Hoekstra H.E."/>
        </authorList>
    </citation>
    <scope>NUCLEOTIDE SEQUENCE [LARGE SCALE GENOMIC DNA]</scope>
</reference>
<dbReference type="PANTHER" id="PTHR46914">
    <property type="entry name" value="BACULOVIRAL IAP REPEAT-CONTAINING PROTEIN 1"/>
    <property type="match status" value="1"/>
</dbReference>
<dbReference type="PROSITE" id="PS50143">
    <property type="entry name" value="BIR_REPEAT_2"/>
    <property type="match status" value="3"/>
</dbReference>
<dbReference type="Ensembl" id="ENSPEMT00000031484.2">
    <property type="protein sequence ID" value="ENSPEMP00000027078.2"/>
    <property type="gene ID" value="ENSPEMG00000022985.2"/>
</dbReference>
<dbReference type="InterPro" id="IPR032675">
    <property type="entry name" value="LRR_dom_sf"/>
</dbReference>
<dbReference type="GO" id="GO:0005524">
    <property type="term" value="F:ATP binding"/>
    <property type="evidence" value="ECO:0007669"/>
    <property type="project" value="TreeGrafter"/>
</dbReference>
<dbReference type="GO" id="GO:0043066">
    <property type="term" value="P:negative regulation of apoptotic process"/>
    <property type="evidence" value="ECO:0007669"/>
    <property type="project" value="InterPro"/>
</dbReference>
<reference evidence="2" key="3">
    <citation type="submission" date="2025-09" db="UniProtKB">
        <authorList>
            <consortium name="Ensembl"/>
        </authorList>
    </citation>
    <scope>IDENTIFICATION</scope>
</reference>
<dbReference type="Gene3D" id="1.10.1170.10">
    <property type="entry name" value="Inhibitor Of Apoptosis Protein (2mihbC-IAP-1), Chain A"/>
    <property type="match status" value="3"/>
</dbReference>
<dbReference type="GO" id="GO:0072557">
    <property type="term" value="C:IPAF inflammasome complex"/>
    <property type="evidence" value="ECO:0007669"/>
    <property type="project" value="TreeGrafter"/>
</dbReference>
<evidence type="ECO:0008006" key="4">
    <source>
        <dbReference type="Google" id="ProtNLM"/>
    </source>
</evidence>
<evidence type="ECO:0000313" key="2">
    <source>
        <dbReference type="Ensembl" id="ENSPEMP00000027078.2"/>
    </source>
</evidence>
<dbReference type="FunFam" id="1.10.1170.10:FF:000013">
    <property type="entry name" value="Baculoviral IAP repeat-containing protein 1"/>
    <property type="match status" value="1"/>
</dbReference>
<dbReference type="Pfam" id="PF00653">
    <property type="entry name" value="BIR"/>
    <property type="match status" value="3"/>
</dbReference>
<keyword evidence="1" id="KW-0053">Apoptosis</keyword>
<dbReference type="GO" id="GO:0042742">
    <property type="term" value="P:defense response to bacterium"/>
    <property type="evidence" value="ECO:0007669"/>
    <property type="project" value="TreeGrafter"/>
</dbReference>
<dbReference type="Proteomes" id="UP000694547">
    <property type="component" value="Chromosome 15"/>
</dbReference>
<dbReference type="PANTHER" id="PTHR46914:SF1">
    <property type="entry name" value="BACULOVIRAL IAP REPEAT-CONTAINING PROTEIN 1"/>
    <property type="match status" value="1"/>
</dbReference>
<dbReference type="GeneTree" id="ENSGT00940000163369"/>
<dbReference type="Gene3D" id="3.80.10.10">
    <property type="entry name" value="Ribonuclease Inhibitor"/>
    <property type="match status" value="1"/>
</dbReference>
<dbReference type="SUPFAM" id="SSF57924">
    <property type="entry name" value="Inhibitor of apoptosis (IAP) repeat"/>
    <property type="match status" value="3"/>
</dbReference>
<dbReference type="InterPro" id="IPR001370">
    <property type="entry name" value="BIR_rpt"/>
</dbReference>
<keyword evidence="3" id="KW-1185">Reference proteome</keyword>
<reference evidence="2" key="2">
    <citation type="submission" date="2025-08" db="UniProtKB">
        <authorList>
            <consortium name="Ensembl"/>
        </authorList>
    </citation>
    <scope>IDENTIFICATION</scope>
</reference>
<dbReference type="GO" id="GO:0043027">
    <property type="term" value="F:cysteine-type endopeptidase inhibitor activity involved in apoptotic process"/>
    <property type="evidence" value="ECO:0007669"/>
    <property type="project" value="InterPro"/>
</dbReference>